<name>A0ABQ8F2N4_9FUNG</name>
<comment type="caution">
    <text evidence="2">The sequence shown here is derived from an EMBL/GenBank/DDBJ whole genome shotgun (WGS) entry which is preliminary data.</text>
</comment>
<accession>A0ABQ8F2N4</accession>
<evidence type="ECO:0000313" key="2">
    <source>
        <dbReference type="EMBL" id="KAH6591040.1"/>
    </source>
</evidence>
<protein>
    <submittedName>
        <fullName evidence="2">Uncharacterized protein</fullName>
    </submittedName>
</protein>
<keyword evidence="3" id="KW-1185">Reference proteome</keyword>
<organism evidence="2 3">
    <name type="scientific">Batrachochytrium salamandrivorans</name>
    <dbReference type="NCBI Taxonomy" id="1357716"/>
    <lineage>
        <taxon>Eukaryota</taxon>
        <taxon>Fungi</taxon>
        <taxon>Fungi incertae sedis</taxon>
        <taxon>Chytridiomycota</taxon>
        <taxon>Chytridiomycota incertae sedis</taxon>
        <taxon>Chytridiomycetes</taxon>
        <taxon>Rhizophydiales</taxon>
        <taxon>Rhizophydiales incertae sedis</taxon>
        <taxon>Batrachochytrium</taxon>
    </lineage>
</organism>
<feature type="compositionally biased region" description="Polar residues" evidence="1">
    <location>
        <begin position="124"/>
        <end position="135"/>
    </location>
</feature>
<reference evidence="2 3" key="1">
    <citation type="submission" date="2021-02" db="EMBL/GenBank/DDBJ databases">
        <title>Variation within the Batrachochytrium salamandrivorans European outbreak.</title>
        <authorList>
            <person name="Kelly M."/>
            <person name="Pasmans F."/>
            <person name="Shea T.P."/>
            <person name="Munoz J.F."/>
            <person name="Carranza S."/>
            <person name="Cuomo C.A."/>
            <person name="Martel A."/>
        </authorList>
    </citation>
    <scope>NUCLEOTIDE SEQUENCE [LARGE SCALE GENOMIC DNA]</scope>
    <source>
        <strain evidence="2 3">AMFP18/2</strain>
    </source>
</reference>
<gene>
    <name evidence="2" type="ORF">BASA50_009041</name>
</gene>
<feature type="region of interest" description="Disordered" evidence="1">
    <location>
        <begin position="115"/>
        <end position="135"/>
    </location>
</feature>
<dbReference type="Proteomes" id="UP001648503">
    <property type="component" value="Unassembled WGS sequence"/>
</dbReference>
<dbReference type="EMBL" id="JAFCIX010000418">
    <property type="protein sequence ID" value="KAH6591040.1"/>
    <property type="molecule type" value="Genomic_DNA"/>
</dbReference>
<sequence>MSESNEKRLKSTQKALRAYCRGSKKETDAANLTGKRSPKKATFQYELFPPTKSQLLETQVNSILAVHGVVMRRKKPNWVKCQNQVGTGRLASPLYYTSPKITCALESPACAIESNELQDKRSPKSSTPRQTSQGSTLLIVKPHHHQIHPRFPSSIDARKRAVGTESHPYTHGLPPCTTPGTSRSISKKDPPKKIPTGVTPRVFCQSNDVILPTIEALLTTDTPVFVLDNDPHE</sequence>
<evidence type="ECO:0000313" key="3">
    <source>
        <dbReference type="Proteomes" id="UP001648503"/>
    </source>
</evidence>
<feature type="region of interest" description="Disordered" evidence="1">
    <location>
        <begin position="162"/>
        <end position="199"/>
    </location>
</feature>
<proteinExistence type="predicted"/>
<evidence type="ECO:0000256" key="1">
    <source>
        <dbReference type="SAM" id="MobiDB-lite"/>
    </source>
</evidence>